<dbReference type="InterPro" id="IPR000757">
    <property type="entry name" value="Beta-glucanase-like"/>
</dbReference>
<keyword evidence="4" id="KW-0134">Cell wall</keyword>
<dbReference type="GO" id="GO:0004553">
    <property type="term" value="F:hydrolase activity, hydrolyzing O-glycosyl compounds"/>
    <property type="evidence" value="ECO:0007669"/>
    <property type="project" value="InterPro"/>
</dbReference>
<feature type="domain" description="GH16" evidence="5">
    <location>
        <begin position="52"/>
        <end position="271"/>
    </location>
</feature>
<dbReference type="PROSITE" id="PS51762">
    <property type="entry name" value="GH16_2"/>
    <property type="match status" value="1"/>
</dbReference>
<evidence type="ECO:0000256" key="3">
    <source>
        <dbReference type="ARBA" id="ARBA00023295"/>
    </source>
</evidence>
<dbReference type="Gene3D" id="2.60.120.200">
    <property type="match status" value="1"/>
</dbReference>
<dbReference type="OMA" id="RGPVYKP"/>
<dbReference type="Proteomes" id="UP000594263">
    <property type="component" value="Unplaced"/>
</dbReference>
<comment type="subcellular location">
    <subcellularLocation>
        <location evidence="4">Secreted</location>
        <location evidence="4">Cell wall</location>
    </subcellularLocation>
    <subcellularLocation>
        <location evidence="4">Secreted</location>
        <location evidence="4">Extracellular space</location>
        <location evidence="4">Apoplast</location>
    </subcellularLocation>
</comment>
<dbReference type="GO" id="GO:0016762">
    <property type="term" value="F:xyloglucan:xyloglucosyl transferase activity"/>
    <property type="evidence" value="ECO:0007669"/>
    <property type="project" value="UniProtKB-EC"/>
</dbReference>
<organism evidence="6 7">
    <name type="scientific">Kalanchoe fedtschenkoi</name>
    <name type="common">Lavender scallops</name>
    <name type="synonym">South American air plant</name>
    <dbReference type="NCBI Taxonomy" id="63787"/>
    <lineage>
        <taxon>Eukaryota</taxon>
        <taxon>Viridiplantae</taxon>
        <taxon>Streptophyta</taxon>
        <taxon>Embryophyta</taxon>
        <taxon>Tracheophyta</taxon>
        <taxon>Spermatophyta</taxon>
        <taxon>Magnoliopsida</taxon>
        <taxon>eudicotyledons</taxon>
        <taxon>Gunneridae</taxon>
        <taxon>Pentapetalae</taxon>
        <taxon>Saxifragales</taxon>
        <taxon>Crassulaceae</taxon>
        <taxon>Kalanchoe</taxon>
    </lineage>
</organism>
<dbReference type="SUPFAM" id="SSF49899">
    <property type="entry name" value="Concanavalin A-like lectins/glucanases"/>
    <property type="match status" value="1"/>
</dbReference>
<dbReference type="GO" id="GO:0005886">
    <property type="term" value="C:plasma membrane"/>
    <property type="evidence" value="ECO:0007669"/>
    <property type="project" value="EnsemblPlants"/>
</dbReference>
<protein>
    <recommendedName>
        <fullName evidence="4">Xyloglucan endotransglucosylase/hydrolase</fullName>
        <ecNumber evidence="4">2.4.1.207</ecNumber>
    </recommendedName>
</protein>
<dbReference type="GO" id="GO:0048046">
    <property type="term" value="C:apoplast"/>
    <property type="evidence" value="ECO:0007669"/>
    <property type="project" value="UniProtKB-SubCell"/>
</dbReference>
<dbReference type="GO" id="GO:0044042">
    <property type="term" value="P:glucan metabolic process"/>
    <property type="evidence" value="ECO:0007669"/>
    <property type="project" value="InterPro"/>
</dbReference>
<keyword evidence="2 4" id="KW-0378">Hydrolase</keyword>
<evidence type="ECO:0000256" key="1">
    <source>
        <dbReference type="ARBA" id="ARBA00022679"/>
    </source>
</evidence>
<evidence type="ECO:0000256" key="4">
    <source>
        <dbReference type="RuleBase" id="RU361120"/>
    </source>
</evidence>
<dbReference type="Gramene" id="Kaladp0050s0116.1.v1.1">
    <property type="protein sequence ID" value="Kaladp0050s0116.1.v1.1"/>
    <property type="gene ID" value="Kaladp0050s0116.v1.1"/>
</dbReference>
<reference evidence="6" key="1">
    <citation type="submission" date="2021-01" db="UniProtKB">
        <authorList>
            <consortium name="EnsemblPlants"/>
        </authorList>
    </citation>
    <scope>IDENTIFICATION</scope>
</reference>
<dbReference type="EC" id="2.4.1.207" evidence="4"/>
<dbReference type="Pfam" id="PF00722">
    <property type="entry name" value="Glyco_hydro_16"/>
    <property type="match status" value="1"/>
</dbReference>
<evidence type="ECO:0000259" key="5">
    <source>
        <dbReference type="PROSITE" id="PS51762"/>
    </source>
</evidence>
<dbReference type="EnsemblPlants" id="Kaladp0050s0116.1.v1.1">
    <property type="protein sequence ID" value="Kaladp0050s0116.1.v1.1"/>
    <property type="gene ID" value="Kaladp0050s0116.v1.1"/>
</dbReference>
<proteinExistence type="inferred from homology"/>
<keyword evidence="3 4" id="KW-0326">Glycosidase</keyword>
<dbReference type="InterPro" id="IPR013320">
    <property type="entry name" value="ConA-like_dom_sf"/>
</dbReference>
<name>A0A7N0U0W7_KALFE</name>
<keyword evidence="4" id="KW-0961">Cell wall biogenesis/degradation</keyword>
<dbReference type="GO" id="GO:0009831">
    <property type="term" value="P:plant-type cell wall modification involved in multidimensional cell growth"/>
    <property type="evidence" value="ECO:0007669"/>
    <property type="project" value="EnsemblPlants"/>
</dbReference>
<sequence>MPYTLLPLPKINTCVTSPITPMSPMRPLALFRLSASSALLALGMLMARVALASARGDPPPPPPPPSVPQLARRFGALSYNHGFGKYYGESNIHLIRNGSYVTIALNKTTGAGLASDSKFYYGFFSAAMKLPAGYTSGVVVAFYMSNSDVYPHNHDEIDFELLGHETGRRWALQTNIYGNGSVSTGREEKFYLWFDPTLDYHHYSIIWNSHHIVFLVDDIPIREAAYSARFASVYPSKPMSVYATIWDGSEWATSGGKYPVDYKYAPFVASFGDMVMDGCKLDPGNSNSTAQPCSRKSVSDLDPVGGEEFVKLSEQQAAAMSWARQKLMFYSYCKDVRRFKVMPAECGSK</sequence>
<comment type="function">
    <text evidence="4">Catalyzes xyloglucan endohydrolysis (XEH) and/or endotransglycosylation (XET). Cleaves and religates xyloglucan polymers, an essential constituent of the primary cell wall, and thereby participates in cell wall construction of growing tissues.</text>
</comment>
<keyword evidence="4" id="KW-0052">Apoplast</keyword>
<dbReference type="PANTHER" id="PTHR31062">
    <property type="entry name" value="XYLOGLUCAN ENDOTRANSGLUCOSYLASE/HYDROLASE PROTEIN 8-RELATED"/>
    <property type="match status" value="1"/>
</dbReference>
<keyword evidence="1 4" id="KW-0808">Transferase</keyword>
<dbReference type="Pfam" id="PF06955">
    <property type="entry name" value="XET_C"/>
    <property type="match status" value="1"/>
</dbReference>
<keyword evidence="4" id="KW-0964">Secreted</keyword>
<comment type="PTM">
    <text evidence="4">Contains at least one intrachain disulfide bond essential for its enzymatic activity.</text>
</comment>
<dbReference type="AlphaFoldDB" id="A0A7N0U0W7"/>
<keyword evidence="7" id="KW-1185">Reference proteome</keyword>
<evidence type="ECO:0000313" key="7">
    <source>
        <dbReference type="Proteomes" id="UP000594263"/>
    </source>
</evidence>
<dbReference type="InterPro" id="IPR010713">
    <property type="entry name" value="XET_C"/>
</dbReference>
<evidence type="ECO:0000256" key="2">
    <source>
        <dbReference type="ARBA" id="ARBA00022801"/>
    </source>
</evidence>
<dbReference type="InterPro" id="IPR044791">
    <property type="entry name" value="Beta-glucanase/XTH"/>
</dbReference>
<comment type="similarity">
    <text evidence="4">Belongs to the glycosyl hydrolase 16 family.</text>
</comment>
<evidence type="ECO:0000313" key="6">
    <source>
        <dbReference type="EnsemblPlants" id="Kaladp0050s0116.1.v1.1"/>
    </source>
</evidence>
<accession>A0A7N0U0W7</accession>